<dbReference type="InterPro" id="IPR008937">
    <property type="entry name" value="Ras-like_GEF"/>
</dbReference>
<dbReference type="GO" id="GO:0007265">
    <property type="term" value="P:Ras protein signal transduction"/>
    <property type="evidence" value="ECO:0007669"/>
    <property type="project" value="TreeGrafter"/>
</dbReference>
<keyword evidence="1 2" id="KW-0344">Guanine-nucleotide releasing factor</keyword>
<dbReference type="SUPFAM" id="SSF48366">
    <property type="entry name" value="Ras GEF"/>
    <property type="match status" value="1"/>
</dbReference>
<evidence type="ECO:0000313" key="5">
    <source>
        <dbReference type="Proteomes" id="UP000053825"/>
    </source>
</evidence>
<dbReference type="GO" id="GO:0005085">
    <property type="term" value="F:guanyl-nucleotide exchange factor activity"/>
    <property type="evidence" value="ECO:0007669"/>
    <property type="project" value="UniProtKB-KW"/>
</dbReference>
<dbReference type="GO" id="GO:0005886">
    <property type="term" value="C:plasma membrane"/>
    <property type="evidence" value="ECO:0007669"/>
    <property type="project" value="TreeGrafter"/>
</dbReference>
<proteinExistence type="predicted"/>
<dbReference type="PANTHER" id="PTHR23113:SF368">
    <property type="entry name" value="CELL DIVISION CONTROL PROTEIN 25"/>
    <property type="match status" value="1"/>
</dbReference>
<dbReference type="OrthoDB" id="6021951at2759"/>
<name>A0A0L7R244_9HYME</name>
<dbReference type="Gene3D" id="1.10.840.10">
    <property type="entry name" value="Ras guanine-nucleotide exchange factors catalytic domain"/>
    <property type="match status" value="1"/>
</dbReference>
<evidence type="ECO:0000256" key="1">
    <source>
        <dbReference type="ARBA" id="ARBA00022658"/>
    </source>
</evidence>
<dbReference type="PANTHER" id="PTHR23113">
    <property type="entry name" value="GUANINE NUCLEOTIDE EXCHANGE FACTOR"/>
    <property type="match status" value="1"/>
</dbReference>
<evidence type="ECO:0000259" key="3">
    <source>
        <dbReference type="PROSITE" id="PS50009"/>
    </source>
</evidence>
<gene>
    <name evidence="4" type="ORF">WH47_04536</name>
</gene>
<dbReference type="SMART" id="SM00147">
    <property type="entry name" value="RasGEF"/>
    <property type="match status" value="1"/>
</dbReference>
<dbReference type="InterPro" id="IPR001895">
    <property type="entry name" value="RASGEF_cat_dom"/>
</dbReference>
<protein>
    <submittedName>
        <fullName evidence="4">Ras-specific guanine nucleotide-releasing factor RalGPS1</fullName>
    </submittedName>
</protein>
<evidence type="ECO:0000256" key="2">
    <source>
        <dbReference type="PROSITE-ProRule" id="PRU00168"/>
    </source>
</evidence>
<keyword evidence="5" id="KW-1185">Reference proteome</keyword>
<reference evidence="4 5" key="1">
    <citation type="submission" date="2015-07" db="EMBL/GenBank/DDBJ databases">
        <title>The genome of Habropoda laboriosa.</title>
        <authorList>
            <person name="Pan H."/>
            <person name="Kapheim K."/>
        </authorList>
    </citation>
    <scope>NUCLEOTIDE SEQUENCE [LARGE SCALE GENOMIC DNA]</scope>
    <source>
        <strain evidence="4">0110345459</strain>
    </source>
</reference>
<dbReference type="InterPro" id="IPR036964">
    <property type="entry name" value="RASGEF_cat_dom_sf"/>
</dbReference>
<dbReference type="InterPro" id="IPR023578">
    <property type="entry name" value="Ras_GEF_dom_sf"/>
</dbReference>
<dbReference type="STRING" id="597456.A0A0L7R244"/>
<dbReference type="EMBL" id="KQ414666">
    <property type="protein sequence ID" value="KOC64947.1"/>
    <property type="molecule type" value="Genomic_DNA"/>
</dbReference>
<feature type="domain" description="Ras-GEF" evidence="3">
    <location>
        <begin position="612"/>
        <end position="845"/>
    </location>
</feature>
<accession>A0A0L7R244</accession>
<evidence type="ECO:0000313" key="4">
    <source>
        <dbReference type="EMBL" id="KOC64947.1"/>
    </source>
</evidence>
<dbReference type="PROSITE" id="PS50009">
    <property type="entry name" value="RASGEF_CAT"/>
    <property type="match status" value="1"/>
</dbReference>
<dbReference type="Proteomes" id="UP000053825">
    <property type="component" value="Unassembled WGS sequence"/>
</dbReference>
<dbReference type="Pfam" id="PF00617">
    <property type="entry name" value="RasGEF"/>
    <property type="match status" value="1"/>
</dbReference>
<sequence>MSVTSKTKGSRHKTKNLETEEDRIKKLLASEYSDFADTILVESPFAETTRNGRGIRQVSLGLTSSKLILAADVFTKNNQFFCPRSLDPSIESFELISLYPLRYVCLSVFNRRHRKTLKARFIDGRINYFELGGIHRRNILWKKWCEIVENLLVKRVDESSLSETTAASSSSSSTLYILSSEIEIQKDPKKEGEKAVCRIWTHYGGAGDYAPPTWRQRDLYLGPSHNELADGRYTPIPVRFAGASLENIKDELRDLSPSKAEKGTRSWPTCHCLKERQKKNGGLCDVLFIRDKHNRKYLNANKFFATCQSCPCNHLQARIFQDKVSDRRNVWYEEETLDEEERSPKRCLTRRISRFGIGVPENCHSGLVLGPTRRERECLPSKPTIKRKQNLYTLMENGVKIWEGERKGCCKSSKPSKHFRRYGLCSAPHFLYALGPWSVQPGERSTLQGRRSFSLVTVRRQPAESELRLPVSRRQLATSISYCALQSGRFGAVGSTARGRVVLFWTPEYWYRPRPASAAYRELRRHLNHLRNYRREKERPVKRKLFSRRKKCLCEKESIIVPEEKPSFLERIFSGNVPYRKKKKSVAEENSATVQLKNLLRMDFRITIWDINSTILSKQLTLIDRDLFVRIPPEEIEILVFQRSSRNAPNLAAWVAFSHRISCLTVSEILAVKKLAMRSRIIARLINAARKCFAMGNFHSCRSILAGLQAPPIFRLRNSWSYLRIHHANRYEVMERLCKLYKNPCSSAYRRAWAKVEKNPPFMPHVADLLAKILGLSNPENRQKYSKLNRINDETSSSKYLTADFVNISKDSSVRIKEDLEEKQSSDKGIIASVLTRIKYRRDQKTIYEEKTDSFWSTREQDLAWKYFYRWNNLVARRKVCAKEVERSRDVDSRMKRVMEVAFWLMECQKQAQGYEFPVHSFTREFLLKTRYREDRENFFISLKVEPSTIT</sequence>
<dbReference type="AlphaFoldDB" id="A0A0L7R244"/>
<organism evidence="4 5">
    <name type="scientific">Habropoda laboriosa</name>
    <dbReference type="NCBI Taxonomy" id="597456"/>
    <lineage>
        <taxon>Eukaryota</taxon>
        <taxon>Metazoa</taxon>
        <taxon>Ecdysozoa</taxon>
        <taxon>Arthropoda</taxon>
        <taxon>Hexapoda</taxon>
        <taxon>Insecta</taxon>
        <taxon>Pterygota</taxon>
        <taxon>Neoptera</taxon>
        <taxon>Endopterygota</taxon>
        <taxon>Hymenoptera</taxon>
        <taxon>Apocrita</taxon>
        <taxon>Aculeata</taxon>
        <taxon>Apoidea</taxon>
        <taxon>Anthophila</taxon>
        <taxon>Apidae</taxon>
        <taxon>Habropoda</taxon>
    </lineage>
</organism>